<dbReference type="Gene3D" id="3.90.230.10">
    <property type="entry name" value="Creatinase/methionine aminopeptidase superfamily"/>
    <property type="match status" value="1"/>
</dbReference>
<dbReference type="GO" id="GO:0016787">
    <property type="term" value="F:hydrolase activity"/>
    <property type="evidence" value="ECO:0007669"/>
    <property type="project" value="UniProtKB-KW"/>
</dbReference>
<accession>A0A679IIW0</accession>
<dbReference type="InterPro" id="IPR000994">
    <property type="entry name" value="Pept_M24"/>
</dbReference>
<evidence type="ECO:0000256" key="4">
    <source>
        <dbReference type="ARBA" id="ARBA00023211"/>
    </source>
</evidence>
<dbReference type="PANTHER" id="PTHR46112:SF10">
    <property type="entry name" value="DIPEPTIDASE YKVY-RELATED"/>
    <property type="match status" value="1"/>
</dbReference>
<dbReference type="InterPro" id="IPR000587">
    <property type="entry name" value="Creatinase_N"/>
</dbReference>
<comment type="cofactor">
    <cofactor evidence="1">
        <name>Mn(2+)</name>
        <dbReference type="ChEBI" id="CHEBI:29035"/>
    </cofactor>
</comment>
<gene>
    <name evidence="7" type="primary">pepQ2</name>
    <name evidence="7" type="ORF">EsVE80_08880</name>
</gene>
<dbReference type="Proteomes" id="UP000502998">
    <property type="component" value="Chromosome"/>
</dbReference>
<dbReference type="AlphaFoldDB" id="A0A679IIW0"/>
<evidence type="ECO:0000313" key="8">
    <source>
        <dbReference type="Proteomes" id="UP000502998"/>
    </source>
</evidence>
<dbReference type="InterPro" id="IPR029149">
    <property type="entry name" value="Creatin/AminoP/Spt16_N"/>
</dbReference>
<dbReference type="Pfam" id="PF01321">
    <property type="entry name" value="Creatinase_N"/>
    <property type="match status" value="1"/>
</dbReference>
<evidence type="ECO:0000259" key="5">
    <source>
        <dbReference type="Pfam" id="PF00557"/>
    </source>
</evidence>
<comment type="similarity">
    <text evidence="2">Belongs to the peptidase M24B family.</text>
</comment>
<sequence>MNLVKIEELKSWLKSHDIPLAYISNPDHIAYYSGYKSDPHERVLALFISANSDPFLFTPALEVETAKNSNWQFDVLGYADNENPWQLIVAAIKARYDEPKQIAIEKNHLTVDRLEILRSLLLHTDFNFDLTPIIQQSQLRKTAGEIKLLQEAGAWADEAFKIGFAAIRANASEAEITAEIEYQLKRGGVSQMSFDTIVLAGDNAANPHGAPGERKIIPNELVLFDLGVVWKGYCSDATRTVAFEKPTALQEKIYQIVLEAQLAAQNFVRPGVTAAQIDKVARDVIEKAGYGKYFNHRLGHGIGTTVHEFPSLVEGNNLVIEEGMCFSIEPGIYLPGEVGVRIEDCIYVTQDGCKPFTKTPKELQIITK</sequence>
<keyword evidence="4" id="KW-0464">Manganese</keyword>
<protein>
    <submittedName>
        <fullName evidence="7">Dipeptidase</fullName>
    </submittedName>
</protein>
<dbReference type="Pfam" id="PF00557">
    <property type="entry name" value="Peptidase_M24"/>
    <property type="match status" value="1"/>
</dbReference>
<dbReference type="EMBL" id="AP022822">
    <property type="protein sequence ID" value="BCA85365.1"/>
    <property type="molecule type" value="Genomic_DNA"/>
</dbReference>
<evidence type="ECO:0000256" key="3">
    <source>
        <dbReference type="ARBA" id="ARBA00022801"/>
    </source>
</evidence>
<evidence type="ECO:0000313" key="7">
    <source>
        <dbReference type="EMBL" id="BCA85365.1"/>
    </source>
</evidence>
<dbReference type="SUPFAM" id="SSF55920">
    <property type="entry name" value="Creatinase/aminopeptidase"/>
    <property type="match status" value="1"/>
</dbReference>
<evidence type="ECO:0000259" key="6">
    <source>
        <dbReference type="Pfam" id="PF01321"/>
    </source>
</evidence>
<organism evidence="7 8">
    <name type="scientific">Enterococcus saigonensis</name>
    <dbReference type="NCBI Taxonomy" id="1805431"/>
    <lineage>
        <taxon>Bacteria</taxon>
        <taxon>Bacillati</taxon>
        <taxon>Bacillota</taxon>
        <taxon>Bacilli</taxon>
        <taxon>Lactobacillales</taxon>
        <taxon>Enterococcaceae</taxon>
        <taxon>Enterococcus</taxon>
    </lineage>
</organism>
<dbReference type="RefSeq" id="WP_173102654.1">
    <property type="nucleotide sequence ID" value="NZ_AP022822.1"/>
</dbReference>
<evidence type="ECO:0000256" key="1">
    <source>
        <dbReference type="ARBA" id="ARBA00001936"/>
    </source>
</evidence>
<reference evidence="7 8" key="1">
    <citation type="submission" date="2020-02" db="EMBL/GenBank/DDBJ databases">
        <title>Characterization of vanA genotype vancomycin-resistant Enterococcus saigonensis VE80.</title>
        <authorList>
            <person name="Harada T."/>
            <person name="Motooka D."/>
            <person name="Nakamura S."/>
            <person name="Yamamoto Y."/>
            <person name="Kawahara R."/>
            <person name="Kawatsu K."/>
        </authorList>
    </citation>
    <scope>NUCLEOTIDE SEQUENCE [LARGE SCALE GENOMIC DNA]</scope>
    <source>
        <strain evidence="7 8">VE80</strain>
    </source>
</reference>
<feature type="domain" description="Creatinase N-terminal" evidence="6">
    <location>
        <begin position="6"/>
        <end position="134"/>
    </location>
</feature>
<dbReference type="CDD" id="cd01092">
    <property type="entry name" value="APP-like"/>
    <property type="match status" value="1"/>
</dbReference>
<dbReference type="InterPro" id="IPR036005">
    <property type="entry name" value="Creatinase/aminopeptidase-like"/>
</dbReference>
<dbReference type="KEGG" id="esg:EsVE80_08880"/>
<keyword evidence="3" id="KW-0378">Hydrolase</keyword>
<dbReference type="FunFam" id="3.90.230.10:FF:000014">
    <property type="entry name" value="Aminopeptidase P family protein"/>
    <property type="match status" value="1"/>
</dbReference>
<evidence type="ECO:0000256" key="2">
    <source>
        <dbReference type="ARBA" id="ARBA00008766"/>
    </source>
</evidence>
<dbReference type="SUPFAM" id="SSF53092">
    <property type="entry name" value="Creatinase/prolidase N-terminal domain"/>
    <property type="match status" value="1"/>
</dbReference>
<dbReference type="PANTHER" id="PTHR46112">
    <property type="entry name" value="AMINOPEPTIDASE"/>
    <property type="match status" value="1"/>
</dbReference>
<feature type="domain" description="Peptidase M24" evidence="5">
    <location>
        <begin position="148"/>
        <end position="350"/>
    </location>
</feature>
<dbReference type="Gene3D" id="3.40.350.10">
    <property type="entry name" value="Creatinase/prolidase N-terminal domain"/>
    <property type="match status" value="1"/>
</dbReference>
<dbReference type="InterPro" id="IPR050659">
    <property type="entry name" value="Peptidase_M24B"/>
</dbReference>
<name>A0A679IIW0_9ENTE</name>
<proteinExistence type="inferred from homology"/>
<keyword evidence="8" id="KW-1185">Reference proteome</keyword>